<sequence length="350" mass="37980">MTVPIRPDDITTEVFRSLTGLSGVTGVHLLGADHGTAVRARLEVTGPPGTPRRVFAKLTPTRPVERLFDNVMRLGRNEVEVYRRLGPDLGDVAPAVYGAASGGGRSVLLMEDLAPAGARFGDVAGSCTPDEAVAVARALAGFHAMFWQSARFTADLAAFTPPAARSVSWGPQTWRLVALLPRRYHDVVPPAVRADAAIVRTRRRAVAAALRDFPLTFLHGDTHRGNICFLGARPVLFDWQVAAQGPGLKDLAYFAVTSLDPDLRRSIERELLTEYLDALSARSGPRLPFEQAWDDYRMLAVTAYIAAAVTAAFSGRLQGEDVTRAGLDRGAQAVQDLDSFAELRRRIGER</sequence>
<gene>
    <name evidence="2" type="ORF">AELLOGFF_01453</name>
</gene>
<dbReference type="RefSeq" id="WP_159233360.1">
    <property type="nucleotide sequence ID" value="NZ_CACSIP010000034.1"/>
</dbReference>
<organism evidence="2 3">
    <name type="scientific">Mycolicibacterium vanbaalenii</name>
    <name type="common">Mycobacterium vanbaalenii</name>
    <dbReference type="NCBI Taxonomy" id="110539"/>
    <lineage>
        <taxon>Bacteria</taxon>
        <taxon>Bacillati</taxon>
        <taxon>Actinomycetota</taxon>
        <taxon>Actinomycetes</taxon>
        <taxon>Mycobacteriales</taxon>
        <taxon>Mycobacteriaceae</taxon>
        <taxon>Mycolicibacterium</taxon>
    </lineage>
</organism>
<dbReference type="PANTHER" id="PTHR11012:SF30">
    <property type="entry name" value="PROTEIN KINASE-LIKE DOMAIN-CONTAINING"/>
    <property type="match status" value="1"/>
</dbReference>
<proteinExistence type="predicted"/>
<dbReference type="EMBL" id="CACSIP010000034">
    <property type="protein sequence ID" value="CAA0128590.1"/>
    <property type="molecule type" value="Genomic_DNA"/>
</dbReference>
<dbReference type="AlphaFoldDB" id="A0A5S9R579"/>
<keyword evidence="3" id="KW-1185">Reference proteome</keyword>
<reference evidence="2 3" key="1">
    <citation type="submission" date="2019-11" db="EMBL/GenBank/DDBJ databases">
        <authorList>
            <person name="Holert J."/>
        </authorList>
    </citation>
    <scope>NUCLEOTIDE SEQUENCE [LARGE SCALE GENOMIC DNA]</scope>
    <source>
        <strain evidence="2">BC8_1</strain>
    </source>
</reference>
<evidence type="ECO:0000259" key="1">
    <source>
        <dbReference type="Pfam" id="PF01636"/>
    </source>
</evidence>
<dbReference type="InterPro" id="IPR011009">
    <property type="entry name" value="Kinase-like_dom_sf"/>
</dbReference>
<protein>
    <recommendedName>
        <fullName evidence="1">Aminoglycoside phosphotransferase domain-containing protein</fullName>
    </recommendedName>
</protein>
<name>A0A5S9R579_MYCVN</name>
<evidence type="ECO:0000313" key="2">
    <source>
        <dbReference type="EMBL" id="CAA0128590.1"/>
    </source>
</evidence>
<dbReference type="SUPFAM" id="SSF56112">
    <property type="entry name" value="Protein kinase-like (PK-like)"/>
    <property type="match status" value="1"/>
</dbReference>
<dbReference type="Gene3D" id="3.90.1200.10">
    <property type="match status" value="1"/>
</dbReference>
<dbReference type="InterPro" id="IPR002575">
    <property type="entry name" value="Aminoglycoside_PTrfase"/>
</dbReference>
<dbReference type="Pfam" id="PF01636">
    <property type="entry name" value="APH"/>
    <property type="match status" value="1"/>
</dbReference>
<accession>A0A5S9R579</accession>
<dbReference type="PANTHER" id="PTHR11012">
    <property type="entry name" value="PROTEIN KINASE-LIKE DOMAIN-CONTAINING"/>
    <property type="match status" value="1"/>
</dbReference>
<dbReference type="OrthoDB" id="141068at2"/>
<feature type="domain" description="Aminoglycoside phosphotransferase" evidence="1">
    <location>
        <begin position="76"/>
        <end position="276"/>
    </location>
</feature>
<evidence type="ECO:0000313" key="3">
    <source>
        <dbReference type="Proteomes" id="UP000430146"/>
    </source>
</evidence>
<dbReference type="Proteomes" id="UP000430146">
    <property type="component" value="Unassembled WGS sequence"/>
</dbReference>